<reference evidence="2" key="1">
    <citation type="submission" date="2022-08" db="EMBL/GenBank/DDBJ databases">
        <authorList>
            <person name="Deng Y."/>
            <person name="Han X.-F."/>
            <person name="Zhang Y.-Q."/>
        </authorList>
    </citation>
    <scope>NUCLEOTIDE SEQUENCE</scope>
    <source>
        <strain evidence="2">CPCC 203386</strain>
    </source>
</reference>
<keyword evidence="3" id="KW-1185">Reference proteome</keyword>
<dbReference type="EMBL" id="JANLCJ010000001">
    <property type="protein sequence ID" value="MCS5732221.1"/>
    <property type="molecule type" value="Genomic_DNA"/>
</dbReference>
<dbReference type="Pfam" id="PF14534">
    <property type="entry name" value="DUF4440"/>
    <property type="match status" value="1"/>
</dbReference>
<accession>A0ABT2GZS5</accession>
<name>A0ABT2GZS5_9MICO</name>
<evidence type="ECO:0000259" key="1">
    <source>
        <dbReference type="Pfam" id="PF14534"/>
    </source>
</evidence>
<dbReference type="RefSeq" id="WP_259536742.1">
    <property type="nucleotide sequence ID" value="NZ_JANLCJ010000001.1"/>
</dbReference>
<organism evidence="2 3">
    <name type="scientific">Herbiconiux daphne</name>
    <dbReference type="NCBI Taxonomy" id="2970914"/>
    <lineage>
        <taxon>Bacteria</taxon>
        <taxon>Bacillati</taxon>
        <taxon>Actinomycetota</taxon>
        <taxon>Actinomycetes</taxon>
        <taxon>Micrococcales</taxon>
        <taxon>Microbacteriaceae</taxon>
        <taxon>Herbiconiux</taxon>
    </lineage>
</organism>
<evidence type="ECO:0000313" key="3">
    <source>
        <dbReference type="Proteomes" id="UP001165586"/>
    </source>
</evidence>
<sequence>MENHAEPDAAATIWAAQLDMYQGFLTSDRARTDRHIHPDGTMWDSAYEPLIRGLGGLQAVRDQRPTGPDAVKVEALEAHDEVITVLGDVAITRHLLTVRFEGGAQAPERIRNTGVWRLTDGTWLNVHNHEDVLPG</sequence>
<protein>
    <submittedName>
        <fullName evidence="2">Nuclear transport factor 2 family protein</fullName>
    </submittedName>
</protein>
<dbReference type="InterPro" id="IPR032710">
    <property type="entry name" value="NTF2-like_dom_sf"/>
</dbReference>
<dbReference type="Gene3D" id="3.10.450.50">
    <property type="match status" value="1"/>
</dbReference>
<dbReference type="Proteomes" id="UP001165586">
    <property type="component" value="Unassembled WGS sequence"/>
</dbReference>
<dbReference type="InterPro" id="IPR027843">
    <property type="entry name" value="DUF4440"/>
</dbReference>
<gene>
    <name evidence="2" type="ORF">N1032_00495</name>
</gene>
<dbReference type="SUPFAM" id="SSF54427">
    <property type="entry name" value="NTF2-like"/>
    <property type="match status" value="1"/>
</dbReference>
<comment type="caution">
    <text evidence="2">The sequence shown here is derived from an EMBL/GenBank/DDBJ whole genome shotgun (WGS) entry which is preliminary data.</text>
</comment>
<feature type="domain" description="DUF4440" evidence="1">
    <location>
        <begin position="13"/>
        <end position="124"/>
    </location>
</feature>
<proteinExistence type="predicted"/>
<evidence type="ECO:0000313" key="2">
    <source>
        <dbReference type="EMBL" id="MCS5732221.1"/>
    </source>
</evidence>